<evidence type="ECO:0000313" key="3">
    <source>
        <dbReference type="RefSeq" id="XP_019084899.1"/>
    </source>
</evidence>
<accession>A0ABM1QDR1</accession>
<feature type="compositionally biased region" description="Basic and acidic residues" evidence="1">
    <location>
        <begin position="20"/>
        <end position="31"/>
    </location>
</feature>
<evidence type="ECO:0000313" key="2">
    <source>
        <dbReference type="Proteomes" id="UP000694864"/>
    </source>
</evidence>
<reference evidence="2" key="1">
    <citation type="journal article" date="2014" name="Nat. Commun.">
        <title>The emerging biofuel crop Camelina sativa retains a highly undifferentiated hexaploid genome structure.</title>
        <authorList>
            <person name="Kagale S."/>
            <person name="Koh C."/>
            <person name="Nixon J."/>
            <person name="Bollina V."/>
            <person name="Clarke W.E."/>
            <person name="Tuteja R."/>
            <person name="Spillane C."/>
            <person name="Robinson S.J."/>
            <person name="Links M.G."/>
            <person name="Clarke C."/>
            <person name="Higgins E.E."/>
            <person name="Huebert T."/>
            <person name="Sharpe A.G."/>
            <person name="Parkin I.A."/>
        </authorList>
    </citation>
    <scope>NUCLEOTIDE SEQUENCE [LARGE SCALE GENOMIC DNA]</scope>
    <source>
        <strain evidence="2">cv. DH55</strain>
    </source>
</reference>
<sequence length="49" mass="5678">MLTKPSTPEAKPAYTAERAGAARREARFKRDISHRKRPVKHERKSFLSL</sequence>
<evidence type="ECO:0000256" key="1">
    <source>
        <dbReference type="SAM" id="MobiDB-lite"/>
    </source>
</evidence>
<dbReference type="Proteomes" id="UP000694864">
    <property type="component" value="Chromosome 9"/>
</dbReference>
<gene>
    <name evidence="3" type="primary">LOC109126189</name>
</gene>
<keyword evidence="2" id="KW-1185">Reference proteome</keyword>
<feature type="compositionally biased region" description="Basic residues" evidence="1">
    <location>
        <begin position="32"/>
        <end position="43"/>
    </location>
</feature>
<dbReference type="GeneID" id="109126189"/>
<protein>
    <submittedName>
        <fullName evidence="3">Uncharacterized protein LOC109126189</fullName>
    </submittedName>
</protein>
<name>A0ABM1QDR1_CAMSA</name>
<organism evidence="2 3">
    <name type="scientific">Camelina sativa</name>
    <name type="common">False flax</name>
    <name type="synonym">Myagrum sativum</name>
    <dbReference type="NCBI Taxonomy" id="90675"/>
    <lineage>
        <taxon>Eukaryota</taxon>
        <taxon>Viridiplantae</taxon>
        <taxon>Streptophyta</taxon>
        <taxon>Embryophyta</taxon>
        <taxon>Tracheophyta</taxon>
        <taxon>Spermatophyta</taxon>
        <taxon>Magnoliopsida</taxon>
        <taxon>eudicotyledons</taxon>
        <taxon>Gunneridae</taxon>
        <taxon>Pentapetalae</taxon>
        <taxon>rosids</taxon>
        <taxon>malvids</taxon>
        <taxon>Brassicales</taxon>
        <taxon>Brassicaceae</taxon>
        <taxon>Camelineae</taxon>
        <taxon>Camelina</taxon>
    </lineage>
</organism>
<reference evidence="3" key="2">
    <citation type="submission" date="2025-08" db="UniProtKB">
        <authorList>
            <consortium name="RefSeq"/>
        </authorList>
    </citation>
    <scope>IDENTIFICATION</scope>
    <source>
        <tissue evidence="3">Leaf</tissue>
    </source>
</reference>
<feature type="region of interest" description="Disordered" evidence="1">
    <location>
        <begin position="1"/>
        <end position="49"/>
    </location>
</feature>
<proteinExistence type="predicted"/>
<dbReference type="RefSeq" id="XP_019084899.1">
    <property type="nucleotide sequence ID" value="XM_019229354.1"/>
</dbReference>